<accession>A0ABY6LEU7</accession>
<dbReference type="InterPro" id="IPR008166">
    <property type="entry name" value="Glyco_transf_92"/>
</dbReference>
<dbReference type="Proteomes" id="UP001235939">
    <property type="component" value="Chromosome 18"/>
</dbReference>
<comment type="similarity">
    <text evidence="2 8">Belongs to the glycosyltransferase 92 family.</text>
</comment>
<dbReference type="Pfam" id="PF01697">
    <property type="entry name" value="Glyco_transf_92"/>
    <property type="match status" value="1"/>
</dbReference>
<dbReference type="PANTHER" id="PTHR21461:SF40">
    <property type="entry name" value="GLYCOSYLTRANSFERASE FAMILY 92 PROTEIN"/>
    <property type="match status" value="1"/>
</dbReference>
<dbReference type="EMBL" id="CP092880">
    <property type="protein sequence ID" value="UYV79705.1"/>
    <property type="molecule type" value="Genomic_DNA"/>
</dbReference>
<evidence type="ECO:0000256" key="5">
    <source>
        <dbReference type="ARBA" id="ARBA00022692"/>
    </source>
</evidence>
<keyword evidence="3 8" id="KW-0328">Glycosyltransferase</keyword>
<organism evidence="9 10">
    <name type="scientific">Cordylochernes scorpioides</name>
    <dbReference type="NCBI Taxonomy" id="51811"/>
    <lineage>
        <taxon>Eukaryota</taxon>
        <taxon>Metazoa</taxon>
        <taxon>Ecdysozoa</taxon>
        <taxon>Arthropoda</taxon>
        <taxon>Chelicerata</taxon>
        <taxon>Arachnida</taxon>
        <taxon>Pseudoscorpiones</taxon>
        <taxon>Cheliferoidea</taxon>
        <taxon>Chernetidae</taxon>
        <taxon>Cordylochernes</taxon>
    </lineage>
</organism>
<keyword evidence="10" id="KW-1185">Reference proteome</keyword>
<keyword evidence="6 8" id="KW-1133">Transmembrane helix</keyword>
<evidence type="ECO:0000313" key="10">
    <source>
        <dbReference type="Proteomes" id="UP001235939"/>
    </source>
</evidence>
<gene>
    <name evidence="9" type="ORF">LAZ67_18000360</name>
</gene>
<evidence type="ECO:0000256" key="6">
    <source>
        <dbReference type="ARBA" id="ARBA00022989"/>
    </source>
</evidence>
<keyword evidence="7 8" id="KW-0472">Membrane</keyword>
<evidence type="ECO:0000256" key="7">
    <source>
        <dbReference type="ARBA" id="ARBA00023136"/>
    </source>
</evidence>
<dbReference type="EC" id="2.4.1.-" evidence="8"/>
<proteinExistence type="inferred from homology"/>
<dbReference type="PANTHER" id="PTHR21461">
    <property type="entry name" value="GLYCOSYLTRANSFERASE FAMILY 92 PROTEIN"/>
    <property type="match status" value="1"/>
</dbReference>
<evidence type="ECO:0000313" key="9">
    <source>
        <dbReference type="EMBL" id="UYV79705.1"/>
    </source>
</evidence>
<keyword evidence="5 8" id="KW-0812">Transmembrane</keyword>
<name>A0ABY6LEU7_9ARAC</name>
<evidence type="ECO:0000256" key="1">
    <source>
        <dbReference type="ARBA" id="ARBA00004167"/>
    </source>
</evidence>
<protein>
    <recommendedName>
        <fullName evidence="8">Glycosyltransferase family 92 protein</fullName>
        <ecNumber evidence="8">2.4.1.-</ecNumber>
    </recommendedName>
</protein>
<evidence type="ECO:0000256" key="2">
    <source>
        <dbReference type="ARBA" id="ARBA00007647"/>
    </source>
</evidence>
<keyword evidence="4 8" id="KW-0808">Transferase</keyword>
<evidence type="ECO:0000256" key="3">
    <source>
        <dbReference type="ARBA" id="ARBA00022676"/>
    </source>
</evidence>
<feature type="transmembrane region" description="Helical" evidence="8">
    <location>
        <begin position="12"/>
        <end position="36"/>
    </location>
</feature>
<sequence length="446" mass="51340">MAAAKKNSERRARSAILVIFFLGLFLALLTLEMLFVDESRGEEGLLSRLARADLEAVLVRDPGLPDNHTDHWQAVRGARDRFFVFSAFLDDRRGRYVRIIAAARTRLADKVMCQFWYPSGGHSPVAVFATNRLIRENWNLRYSAYFLLCPFPSDIWQAPEYVSVIKPGDRSTSNKILIHKPRKSFFSGPKGIAVCVKPLHYNYNKVVNMAEFIELNRILGVNHFFFYNHTIGPQVSCILRWYMDQGLVTLLPWHLNIASQREIRTEGLFAALNDCLYRTMYRYQFVLMIDLDEYIIPHRNDSLPIMLDQLLRKNPSRTGAFSFQNSFFYLQWPDDSASLPYPLVTLAKTRRKAKFHAHKQRSKCIVLPERVVEMGNHFVWEFAAGKAMANVAPDLGFLHHYRVCEFGGDDCINTSSVTDRRVHHWKSDLLAAVSKTLDPSITGCLR</sequence>
<comment type="subcellular location">
    <subcellularLocation>
        <location evidence="1">Membrane</location>
        <topology evidence="1">Single-pass membrane protein</topology>
    </subcellularLocation>
</comment>
<evidence type="ECO:0000256" key="8">
    <source>
        <dbReference type="RuleBase" id="RU366017"/>
    </source>
</evidence>
<reference evidence="9 10" key="1">
    <citation type="submission" date="2022-01" db="EMBL/GenBank/DDBJ databases">
        <title>A chromosomal length assembly of Cordylochernes scorpioides.</title>
        <authorList>
            <person name="Zeh D."/>
            <person name="Zeh J."/>
        </authorList>
    </citation>
    <scope>NUCLEOTIDE SEQUENCE [LARGE SCALE GENOMIC DNA]</scope>
    <source>
        <strain evidence="9">IN4F17</strain>
        <tissue evidence="9">Whole Body</tissue>
    </source>
</reference>
<evidence type="ECO:0000256" key="4">
    <source>
        <dbReference type="ARBA" id="ARBA00022679"/>
    </source>
</evidence>